<dbReference type="Gene3D" id="3.10.129.110">
    <property type="entry name" value="Polyketide synthase dehydratase"/>
    <property type="match status" value="1"/>
</dbReference>
<dbReference type="SMART" id="SM00829">
    <property type="entry name" value="PKS_ER"/>
    <property type="match status" value="1"/>
</dbReference>
<dbReference type="SMART" id="SM00827">
    <property type="entry name" value="PKS_AT"/>
    <property type="match status" value="1"/>
</dbReference>
<dbReference type="InterPro" id="IPR006162">
    <property type="entry name" value="Ppantetheine_attach_site"/>
</dbReference>
<evidence type="ECO:0000256" key="1">
    <source>
        <dbReference type="ARBA" id="ARBA00022450"/>
    </source>
</evidence>
<dbReference type="CDD" id="cd05195">
    <property type="entry name" value="enoyl_red"/>
    <property type="match status" value="1"/>
</dbReference>
<evidence type="ECO:0000313" key="12">
    <source>
        <dbReference type="EMBL" id="MFC6887096.1"/>
    </source>
</evidence>
<dbReference type="InterPro" id="IPR018201">
    <property type="entry name" value="Ketoacyl_synth_AS"/>
</dbReference>
<dbReference type="PROSITE" id="PS00012">
    <property type="entry name" value="PHOSPHOPANTETHEINE"/>
    <property type="match status" value="1"/>
</dbReference>
<evidence type="ECO:0000313" key="13">
    <source>
        <dbReference type="Proteomes" id="UP001596380"/>
    </source>
</evidence>
<dbReference type="InterPro" id="IPR032821">
    <property type="entry name" value="PKS_assoc"/>
</dbReference>
<dbReference type="Gene3D" id="3.30.70.3290">
    <property type="match status" value="1"/>
</dbReference>
<dbReference type="SUPFAM" id="SSF51735">
    <property type="entry name" value="NAD(P)-binding Rossmann-fold domains"/>
    <property type="match status" value="3"/>
</dbReference>
<dbReference type="PANTHER" id="PTHR43775">
    <property type="entry name" value="FATTY ACID SYNTHASE"/>
    <property type="match status" value="1"/>
</dbReference>
<dbReference type="PROSITE" id="PS52019">
    <property type="entry name" value="PKS_MFAS_DH"/>
    <property type="match status" value="1"/>
</dbReference>
<feature type="domain" description="Ketosynthase family 3 (KS3)" evidence="10">
    <location>
        <begin position="9"/>
        <end position="456"/>
    </location>
</feature>
<evidence type="ECO:0000259" key="10">
    <source>
        <dbReference type="PROSITE" id="PS52004"/>
    </source>
</evidence>
<dbReference type="SUPFAM" id="SSF53335">
    <property type="entry name" value="S-adenosyl-L-methionine-dependent methyltransferases"/>
    <property type="match status" value="1"/>
</dbReference>
<evidence type="ECO:0000256" key="2">
    <source>
        <dbReference type="ARBA" id="ARBA00022553"/>
    </source>
</evidence>
<feature type="region of interest" description="Disordered" evidence="8">
    <location>
        <begin position="1039"/>
        <end position="1061"/>
    </location>
</feature>
<dbReference type="SUPFAM" id="SSF55048">
    <property type="entry name" value="Probable ACP-binding domain of malonyl-CoA ACP transacylase"/>
    <property type="match status" value="1"/>
</dbReference>
<feature type="domain" description="Carrier" evidence="9">
    <location>
        <begin position="2509"/>
        <end position="2587"/>
    </location>
</feature>
<dbReference type="InterPro" id="IPR013217">
    <property type="entry name" value="Methyltransf_12"/>
</dbReference>
<dbReference type="Pfam" id="PF02801">
    <property type="entry name" value="Ketoacyl-synt_C"/>
    <property type="match status" value="1"/>
</dbReference>
<accession>A0ABW2D1F8</accession>
<dbReference type="InterPro" id="IPR014031">
    <property type="entry name" value="Ketoacyl_synth_C"/>
</dbReference>
<dbReference type="InterPro" id="IPR009081">
    <property type="entry name" value="PP-bd_ACP"/>
</dbReference>
<dbReference type="PANTHER" id="PTHR43775:SF37">
    <property type="entry name" value="SI:DKEY-61P9.11"/>
    <property type="match status" value="1"/>
</dbReference>
<dbReference type="CDD" id="cd00833">
    <property type="entry name" value="PKS"/>
    <property type="match status" value="1"/>
</dbReference>
<dbReference type="SUPFAM" id="SSF53901">
    <property type="entry name" value="Thiolase-like"/>
    <property type="match status" value="1"/>
</dbReference>
<dbReference type="Gene3D" id="3.40.366.10">
    <property type="entry name" value="Malonyl-Coenzyme A Acyl Carrier Protein, domain 2"/>
    <property type="match status" value="1"/>
</dbReference>
<dbReference type="SUPFAM" id="SSF52151">
    <property type="entry name" value="FabD/lysophospholipase-like"/>
    <property type="match status" value="1"/>
</dbReference>
<keyword evidence="6 12" id="KW-0012">Acyltransferase</keyword>
<evidence type="ECO:0000256" key="6">
    <source>
        <dbReference type="ARBA" id="ARBA00023315"/>
    </source>
</evidence>
<dbReference type="SUPFAM" id="SSF50129">
    <property type="entry name" value="GroES-like"/>
    <property type="match status" value="1"/>
</dbReference>
<dbReference type="Pfam" id="PF00109">
    <property type="entry name" value="ketoacyl-synt"/>
    <property type="match status" value="2"/>
</dbReference>
<dbReference type="InterPro" id="IPR020843">
    <property type="entry name" value="ER"/>
</dbReference>
<dbReference type="GO" id="GO:0016746">
    <property type="term" value="F:acyltransferase activity"/>
    <property type="evidence" value="ECO:0007669"/>
    <property type="project" value="UniProtKB-KW"/>
</dbReference>
<keyword evidence="2" id="KW-0597">Phosphoprotein</keyword>
<dbReference type="InterPro" id="IPR020841">
    <property type="entry name" value="PKS_Beta-ketoAc_synthase_dom"/>
</dbReference>
<dbReference type="InterPro" id="IPR013154">
    <property type="entry name" value="ADH-like_N"/>
</dbReference>
<name>A0ABW2D1F8_9ACTN</name>
<dbReference type="Pfam" id="PF08659">
    <property type="entry name" value="KR"/>
    <property type="match status" value="1"/>
</dbReference>
<sequence>MRRTNSSGDRSVAIVGVGCRLPGGVNDLDALWSALAAGRDLVGRVPRDRFEVERFVDEAAPRPGKSYTAAGAFLDDLTAFDAAYFGISPKEAVEIDPQQRLLLETTAEALDDAGLDPARLAGTDTAVFIGVSDTSYGLANVYAPGGMNAYTIAGGALSIAANRVSHAFDLRGPSMAIDTACSSSLTALERACRELTADPADPADTADPERDHDQGRSGNGARGGRVALAGGVNLLLGPMSYVGFSQASMLSRAGRCASFSAEADGFVRGEGGAVVVLKRLSDALADGDRVHGVIAGWGGNCDGRTTGLARPNPHAQEALLRRVYGQAGIAPDELAYLEAHGTGTRAGDAAECLAIGRALGARRTGGALPIGSVKTNLGHLEPASGMAGLLKALLVVRHRRIPASLHAGSPNPDIDFDGLGLEIVTRPRPLDGGEPPYVGVSSAGFGGANAHVIVTSAPPQPRPAAPPRPRPEATIAERAVRAAPDAEAGTPPALPVIVSAGSPEALNDAVQRMADRLADTPPRDFYDLAYTSCVRRGKHPYRAAVTARDPAEAAERLLAASGDGPRARAADRGRVGLVYCGNGSQWAGMGADLLTADAGFAETVERADAALLPHLGWSVAERLAAPPGAWRLEATEVAQPLLFAVQVGLTAMLRARGIVPAGAVGHSVGETAAAWAAGALTLEDAALVVAARSRAQAPTAGNGRMAAVGLAPDDAAQALAAHDGLHLAAVNSDHDVTVTGPEERLRALGRELAAANVFFRMLDLDHAFHSPAMDPVRAPLTSALTALRPSAPETPLASTVTGELVTGPDLDAGYWWRNVREPVLFAPAVQRLLAEDVDVLVEVGPHPVLHAYLTRIGRTDASGAPADPAPATATLRRDAAGPDAMERAVTDLLASGAEPAWDAFFPCPGRVVSLPAYPWQRERHWRLNPQVWMRTSGDGRLDHPLLGERLPAAAPCWQGPVEPVLAPWLPDHRVGGAIVWPGTGYVEMALAAGRRALGGPAEVVRLDLTRMLVVDWANATDVRLQTSVAQRDGAIDITSTRTGADTGDAPSPPRQHARGRVRTLQGRAPDPIDIPAVRERCGRRVDREQHYQACEQAGLSYGPAFQVLEELWAGAGEVLAAYRHTHPTAGSAAGLEVHPALLDGALQAGAPLLAAHAAAGPTFLPAKFGAVRVWRAPSAQGWVHVRDRTLMADEKCWDITVTDPDGTVTAELRGVRLRRLPGRDPSTVQTYRTVMRAAPHEHRPAAPSPLPSPERLAAGAADQIDRLRSAWHGFDYERARQESTAMLAHVTRDLIAGLLDDATAPFTLADLTDGRTAPWLGRWAALALPLMRDHDLAAQLEAPAGAPPGKPPVARNERWRLLPDDARMADLWRESVEGQPAWISHIAPGAHLMRNLPAILDGERDPLQMLLDGGAAEQLRRFYDLHPVCRFHNRVARALLEQIVAAWPADRPLRILEVGAGTGGLTAALLPVLPPERARYTFTDVSAFFLDGAQQRFTGYDFLDYRTFDLDADPAPQGFTPGGYDLLVAGNALHTGTEIRAALRRAAALLAPGGHLLAFEYHAPTMLLPLFGTLDSFWAAAGDPDRDAAVMIDRERWPALLRDCGFPDLVQTGDDRGPAAADASVLLARTAADAAPAAEPSPEAVPSARGRHVVVAETTGELPLARATAALLDRHGAAAVRAAHAAQAGTDPALWEALLRGDDDGDHGDHGDHGGPVTVTLLLGDPDTPPAASGDGPGAQAVEQTVRRAAILRAIALAYRRIPERTGRSLVLVTRPSGALPAPERPVAPTDAAVWGLVRTLANEHTTVDTRRISLERTTPAADAAVAADAHRLVLELLAPGGEDGAEEDEVALTANGRFVPREVPYGPRTVPAAEGDSFRIEVRGGGLSYRLAWTEADPPGPPGPGAVTVAVRAAALNYRDIMQATGLLPAEAIEGGLTQDGVGFEFAGTVTAVGEGVAGLAAGDRVAGFASGALASSLTTHAGAVFPVPDGTSLAGAATMPVAFATVHHALETVARLREGETVLVHGGAGAVGLAVVQHARLRGARVIATAGSDIKRDLLRCLGVRHVFNSRTLDFAADVTRATGGRGVDVVVNSLAGEGLTRSTELLAPGGRFIELGKRDLVEDGSLPLHPLSGNALFAVVDLSTLLHRPAEAEALFEDVAEHVRAGRYRPLPHTVFPAARVAEAFECLQHSRHIGKVIVELDPSDDPIPVERRPAPPRLDPDGAYLVTGGLSGFGAATARHLADRGARRLALVSRRGGDAPGASALVSALAERGVEATVHAADCGDAAAIARIVEQIDRAHTDGSGGSGGDGSGHRLRGVVHAAMHLDDEALTDLPDERLAAVLVPKMAGTLVLDALTRDRDLELFCVYSSMAACVGNVRQSAYVAGNLFMEALVRRRRGDGAAGLAVAWGAISDTGYVDRNDLGAFLGSLGLEGITSVQALATLDELAAAGADVASAGHMSWGTAGKFFRVVRAPRCGRLVPAGHDGGRATERLRSELAALPSGQALAAIADELAGRIGAVLHIDPDRLDRNRRLDEYGLDSLMAAELITSLGDLFDLDISPMELLNRGGTIAGLAQFVQEQIALARPPSGAGPPPPGPRAGGLPGGPHVPDPADPNGSGDADAMPTSTTAGTPT</sequence>
<dbReference type="InterPro" id="IPR036291">
    <property type="entry name" value="NAD(P)-bd_dom_sf"/>
</dbReference>
<proteinExistence type="predicted"/>
<dbReference type="PROSITE" id="PS52004">
    <property type="entry name" value="KS3_2"/>
    <property type="match status" value="1"/>
</dbReference>
<dbReference type="PROSITE" id="PS00606">
    <property type="entry name" value="KS3_1"/>
    <property type="match status" value="1"/>
</dbReference>
<dbReference type="Pfam" id="PF08242">
    <property type="entry name" value="Methyltransf_12"/>
    <property type="match status" value="1"/>
</dbReference>
<protein>
    <submittedName>
        <fullName evidence="12">Acyltransferase domain-containing protein</fullName>
    </submittedName>
</protein>
<dbReference type="SMART" id="SM00823">
    <property type="entry name" value="PKS_PP"/>
    <property type="match status" value="1"/>
</dbReference>
<evidence type="ECO:0000256" key="3">
    <source>
        <dbReference type="ARBA" id="ARBA00022679"/>
    </source>
</evidence>
<dbReference type="SMART" id="SM00826">
    <property type="entry name" value="PKS_DH"/>
    <property type="match status" value="1"/>
</dbReference>
<dbReference type="Gene3D" id="3.40.50.720">
    <property type="entry name" value="NAD(P)-binding Rossmann-like Domain"/>
    <property type="match status" value="3"/>
</dbReference>
<evidence type="ECO:0000259" key="9">
    <source>
        <dbReference type="PROSITE" id="PS50075"/>
    </source>
</evidence>
<feature type="active site" description="Proton acceptor; for dehydratase activity" evidence="7">
    <location>
        <position position="972"/>
    </location>
</feature>
<dbReference type="InterPro" id="IPR016035">
    <property type="entry name" value="Acyl_Trfase/lysoPLipase"/>
</dbReference>
<dbReference type="PROSITE" id="PS50075">
    <property type="entry name" value="CARRIER"/>
    <property type="match status" value="1"/>
</dbReference>
<keyword evidence="3" id="KW-0808">Transferase</keyword>
<dbReference type="Pfam" id="PF00698">
    <property type="entry name" value="Acyl_transf_1"/>
    <property type="match status" value="1"/>
</dbReference>
<feature type="region of interest" description="Disordered" evidence="8">
    <location>
        <begin position="197"/>
        <end position="224"/>
    </location>
</feature>
<dbReference type="Gene3D" id="1.10.1200.10">
    <property type="entry name" value="ACP-like"/>
    <property type="match status" value="1"/>
</dbReference>
<dbReference type="SMART" id="SM00825">
    <property type="entry name" value="PKS_KS"/>
    <property type="match status" value="1"/>
</dbReference>
<dbReference type="InterPro" id="IPR011032">
    <property type="entry name" value="GroES-like_sf"/>
</dbReference>
<dbReference type="Pfam" id="PF00550">
    <property type="entry name" value="PP-binding"/>
    <property type="match status" value="1"/>
</dbReference>
<dbReference type="SMART" id="SM01294">
    <property type="entry name" value="PKS_PP_betabranch"/>
    <property type="match status" value="1"/>
</dbReference>
<dbReference type="Proteomes" id="UP001596380">
    <property type="component" value="Unassembled WGS sequence"/>
</dbReference>
<feature type="active site" description="Proton donor; for dehydratase activity" evidence="7">
    <location>
        <position position="1143"/>
    </location>
</feature>
<keyword evidence="13" id="KW-1185">Reference proteome</keyword>
<keyword evidence="1" id="KW-0596">Phosphopantetheine</keyword>
<feature type="domain" description="PKS/mFAS DH" evidence="11">
    <location>
        <begin position="943"/>
        <end position="1226"/>
    </location>
</feature>
<dbReference type="InterPro" id="IPR036736">
    <property type="entry name" value="ACP-like_sf"/>
</dbReference>
<dbReference type="InterPro" id="IPR050091">
    <property type="entry name" value="PKS_NRPS_Biosynth_Enz"/>
</dbReference>
<dbReference type="InterPro" id="IPR016036">
    <property type="entry name" value="Malonyl_transacylase_ACP-bd"/>
</dbReference>
<organism evidence="12 13">
    <name type="scientific">Actinomadura yumaensis</name>
    <dbReference type="NCBI Taxonomy" id="111807"/>
    <lineage>
        <taxon>Bacteria</taxon>
        <taxon>Bacillati</taxon>
        <taxon>Actinomycetota</taxon>
        <taxon>Actinomycetes</taxon>
        <taxon>Streptosporangiales</taxon>
        <taxon>Thermomonosporaceae</taxon>
        <taxon>Actinomadura</taxon>
    </lineage>
</organism>
<evidence type="ECO:0000256" key="4">
    <source>
        <dbReference type="ARBA" id="ARBA00022857"/>
    </source>
</evidence>
<dbReference type="Pfam" id="PF13602">
    <property type="entry name" value="ADH_zinc_N_2"/>
    <property type="match status" value="1"/>
</dbReference>
<evidence type="ECO:0000256" key="5">
    <source>
        <dbReference type="ARBA" id="ARBA00023268"/>
    </source>
</evidence>
<dbReference type="InterPro" id="IPR020807">
    <property type="entry name" value="PKS_DH"/>
</dbReference>
<dbReference type="InterPro" id="IPR057326">
    <property type="entry name" value="KR_dom"/>
</dbReference>
<keyword evidence="5" id="KW-0511">Multifunctional enzyme</keyword>
<evidence type="ECO:0000259" key="11">
    <source>
        <dbReference type="PROSITE" id="PS52019"/>
    </source>
</evidence>
<dbReference type="EMBL" id="JBHSXS010000068">
    <property type="protein sequence ID" value="MFC6887096.1"/>
    <property type="molecule type" value="Genomic_DNA"/>
</dbReference>
<feature type="region of interest" description="Disordered" evidence="8">
    <location>
        <begin position="2590"/>
        <end position="2639"/>
    </location>
</feature>
<dbReference type="Pfam" id="PF08240">
    <property type="entry name" value="ADH_N"/>
    <property type="match status" value="1"/>
</dbReference>
<dbReference type="InterPro" id="IPR042104">
    <property type="entry name" value="PKS_dehydratase_sf"/>
</dbReference>
<evidence type="ECO:0000256" key="8">
    <source>
        <dbReference type="SAM" id="MobiDB-lite"/>
    </source>
</evidence>
<gene>
    <name evidence="12" type="ORF">ACFQKB_45540</name>
</gene>
<dbReference type="InterPro" id="IPR049552">
    <property type="entry name" value="PKS_DH_N"/>
</dbReference>
<evidence type="ECO:0000256" key="7">
    <source>
        <dbReference type="PROSITE-ProRule" id="PRU01363"/>
    </source>
</evidence>
<feature type="compositionally biased region" description="Polar residues" evidence="8">
    <location>
        <begin position="2630"/>
        <end position="2639"/>
    </location>
</feature>
<dbReference type="SMART" id="SM00822">
    <property type="entry name" value="PKS_KR"/>
    <property type="match status" value="1"/>
</dbReference>
<dbReference type="InterPro" id="IPR020806">
    <property type="entry name" value="PKS_PP-bd"/>
</dbReference>
<dbReference type="Pfam" id="PF16197">
    <property type="entry name" value="KAsynt_C_assoc"/>
    <property type="match status" value="1"/>
</dbReference>
<dbReference type="RefSeq" id="WP_378064174.1">
    <property type="nucleotide sequence ID" value="NZ_JBHSXS010000068.1"/>
</dbReference>
<dbReference type="Gene3D" id="3.40.47.10">
    <property type="match status" value="1"/>
</dbReference>
<dbReference type="InterPro" id="IPR001227">
    <property type="entry name" value="Ac_transferase_dom_sf"/>
</dbReference>
<dbReference type="Pfam" id="PF14765">
    <property type="entry name" value="PS-DH"/>
    <property type="match status" value="1"/>
</dbReference>
<keyword evidence="4" id="KW-0521">NADP</keyword>
<comment type="caution">
    <text evidence="12">The sequence shown here is derived from an EMBL/GenBank/DDBJ whole genome shotgun (WGS) entry which is preliminary data.</text>
</comment>
<dbReference type="Gene3D" id="3.40.50.150">
    <property type="entry name" value="Vaccinia Virus protein VP39"/>
    <property type="match status" value="1"/>
</dbReference>
<dbReference type="InterPro" id="IPR049551">
    <property type="entry name" value="PKS_DH_C"/>
</dbReference>
<feature type="region of interest" description="N-terminal hotdog fold" evidence="7">
    <location>
        <begin position="943"/>
        <end position="1068"/>
    </location>
</feature>
<dbReference type="InterPro" id="IPR049900">
    <property type="entry name" value="PKS_mFAS_DH"/>
</dbReference>
<reference evidence="13" key="1">
    <citation type="journal article" date="2019" name="Int. J. Syst. Evol. Microbiol.">
        <title>The Global Catalogue of Microorganisms (GCM) 10K type strain sequencing project: providing services to taxonomists for standard genome sequencing and annotation.</title>
        <authorList>
            <consortium name="The Broad Institute Genomics Platform"/>
            <consortium name="The Broad Institute Genome Sequencing Center for Infectious Disease"/>
            <person name="Wu L."/>
            <person name="Ma J."/>
        </authorList>
    </citation>
    <scope>NUCLEOTIDE SEQUENCE [LARGE SCALE GENOMIC DNA]</scope>
    <source>
        <strain evidence="13">JCM 3369</strain>
    </source>
</reference>
<dbReference type="Gene3D" id="3.90.180.10">
    <property type="entry name" value="Medium-chain alcohol dehydrogenases, catalytic domain"/>
    <property type="match status" value="1"/>
</dbReference>
<dbReference type="SUPFAM" id="SSF47336">
    <property type="entry name" value="ACP-like"/>
    <property type="match status" value="1"/>
</dbReference>
<dbReference type="InterPro" id="IPR013968">
    <property type="entry name" value="PKS_KR"/>
</dbReference>
<dbReference type="InterPro" id="IPR029063">
    <property type="entry name" value="SAM-dependent_MTases_sf"/>
</dbReference>
<dbReference type="InterPro" id="IPR014043">
    <property type="entry name" value="Acyl_transferase_dom"/>
</dbReference>
<feature type="region of interest" description="C-terminal hotdog fold" evidence="7">
    <location>
        <begin position="1082"/>
        <end position="1226"/>
    </location>
</feature>
<dbReference type="InterPro" id="IPR014030">
    <property type="entry name" value="Ketoacyl_synth_N"/>
</dbReference>
<dbReference type="InterPro" id="IPR016039">
    <property type="entry name" value="Thiolase-like"/>
</dbReference>
<dbReference type="Pfam" id="PF21089">
    <property type="entry name" value="PKS_DH_N"/>
    <property type="match status" value="1"/>
</dbReference>